<evidence type="ECO:0000313" key="3">
    <source>
        <dbReference type="Proteomes" id="UP000076761"/>
    </source>
</evidence>
<dbReference type="InterPro" id="IPR000421">
    <property type="entry name" value="FA58C"/>
</dbReference>
<dbReference type="InParanoid" id="A0A165U5I2"/>
<proteinExistence type="predicted"/>
<organism evidence="2 3">
    <name type="scientific">Neolentinus lepideus HHB14362 ss-1</name>
    <dbReference type="NCBI Taxonomy" id="1314782"/>
    <lineage>
        <taxon>Eukaryota</taxon>
        <taxon>Fungi</taxon>
        <taxon>Dikarya</taxon>
        <taxon>Basidiomycota</taxon>
        <taxon>Agaricomycotina</taxon>
        <taxon>Agaricomycetes</taxon>
        <taxon>Gloeophyllales</taxon>
        <taxon>Gloeophyllaceae</taxon>
        <taxon>Neolentinus</taxon>
    </lineage>
</organism>
<dbReference type="AlphaFoldDB" id="A0A165U5I2"/>
<name>A0A165U5I2_9AGAM</name>
<dbReference type="OrthoDB" id="10052260at2759"/>
<feature type="domain" description="F5/8 type C" evidence="1">
    <location>
        <begin position="1"/>
        <end position="142"/>
    </location>
</feature>
<sequence length="149" mass="16959">MQSLITAETKIKVSSTLDKSVGRKYLTDGNPDTCWTSQQGLPQYVQLTFPAPVIPKRIILTFQGGFVGRKCAIEIIATQDDGNRSSKEWQTLCRVYPEDVNRQQLFELKPEDPALGDKRVEILKIVFEESSDFFGRITVYDLQVQGWNE</sequence>
<dbReference type="Gene3D" id="2.60.120.260">
    <property type="entry name" value="Galactose-binding domain-like"/>
    <property type="match status" value="1"/>
</dbReference>
<accession>A0A165U5I2</accession>
<dbReference type="EMBL" id="KV425561">
    <property type="protein sequence ID" value="KZT27675.1"/>
    <property type="molecule type" value="Genomic_DNA"/>
</dbReference>
<evidence type="ECO:0000259" key="1">
    <source>
        <dbReference type="PROSITE" id="PS50022"/>
    </source>
</evidence>
<keyword evidence="3" id="KW-1185">Reference proteome</keyword>
<dbReference type="Proteomes" id="UP000076761">
    <property type="component" value="Unassembled WGS sequence"/>
</dbReference>
<dbReference type="PROSITE" id="PS50022">
    <property type="entry name" value="FA58C_3"/>
    <property type="match status" value="1"/>
</dbReference>
<dbReference type="InterPro" id="IPR008979">
    <property type="entry name" value="Galactose-bd-like_sf"/>
</dbReference>
<gene>
    <name evidence="2" type="ORF">NEOLEDRAFT_1130734</name>
</gene>
<protein>
    <submittedName>
        <fullName evidence="2">Galactose-binding like protein</fullName>
    </submittedName>
</protein>
<reference evidence="2 3" key="1">
    <citation type="journal article" date="2016" name="Mol. Biol. Evol.">
        <title>Comparative Genomics of Early-Diverging Mushroom-Forming Fungi Provides Insights into the Origins of Lignocellulose Decay Capabilities.</title>
        <authorList>
            <person name="Nagy L.G."/>
            <person name="Riley R."/>
            <person name="Tritt A."/>
            <person name="Adam C."/>
            <person name="Daum C."/>
            <person name="Floudas D."/>
            <person name="Sun H."/>
            <person name="Yadav J.S."/>
            <person name="Pangilinan J."/>
            <person name="Larsson K.H."/>
            <person name="Matsuura K."/>
            <person name="Barry K."/>
            <person name="Labutti K."/>
            <person name="Kuo R."/>
            <person name="Ohm R.A."/>
            <person name="Bhattacharya S.S."/>
            <person name="Shirouzu T."/>
            <person name="Yoshinaga Y."/>
            <person name="Martin F.M."/>
            <person name="Grigoriev I.V."/>
            <person name="Hibbett D.S."/>
        </authorList>
    </citation>
    <scope>NUCLEOTIDE SEQUENCE [LARGE SCALE GENOMIC DNA]</scope>
    <source>
        <strain evidence="2 3">HHB14362 ss-1</strain>
    </source>
</reference>
<evidence type="ECO:0000313" key="2">
    <source>
        <dbReference type="EMBL" id="KZT27675.1"/>
    </source>
</evidence>
<dbReference type="STRING" id="1314782.A0A165U5I2"/>
<dbReference type="SUPFAM" id="SSF49785">
    <property type="entry name" value="Galactose-binding domain-like"/>
    <property type="match status" value="1"/>
</dbReference>